<sequence>MKQDMTDKYSGDLDIQDMTEKLGNFLSKCSDVILVFLFGSFARGKATALSDLDIAILFYNTPDFYRINDLREKLSEVLNIPVDIVVLNNAAPVIKMQVLKKGILLVNK</sequence>
<organism evidence="2">
    <name type="scientific">hydrothermal vent metagenome</name>
    <dbReference type="NCBI Taxonomy" id="652676"/>
    <lineage>
        <taxon>unclassified sequences</taxon>
        <taxon>metagenomes</taxon>
        <taxon>ecological metagenomes</taxon>
    </lineage>
</organism>
<dbReference type="CDD" id="cd05403">
    <property type="entry name" value="NT_KNTase_like"/>
    <property type="match status" value="1"/>
</dbReference>
<name>A0A3B1D468_9ZZZZ</name>
<reference evidence="2" key="1">
    <citation type="submission" date="2018-06" db="EMBL/GenBank/DDBJ databases">
        <authorList>
            <person name="Zhirakovskaya E."/>
        </authorList>
    </citation>
    <scope>NUCLEOTIDE SEQUENCE</scope>
</reference>
<dbReference type="InterPro" id="IPR043519">
    <property type="entry name" value="NT_sf"/>
</dbReference>
<proteinExistence type="predicted"/>
<dbReference type="EMBL" id="UOGH01000001">
    <property type="protein sequence ID" value="VAX26485.1"/>
    <property type="molecule type" value="Genomic_DNA"/>
</dbReference>
<dbReference type="PANTHER" id="PTHR43852">
    <property type="entry name" value="NUCLEOTIDYLTRANSFERASE"/>
    <property type="match status" value="1"/>
</dbReference>
<accession>A0A3B1D468</accession>
<dbReference type="NCBIfam" id="NF047752">
    <property type="entry name" value="MntA_antitoxin"/>
    <property type="match status" value="1"/>
</dbReference>
<dbReference type="PANTHER" id="PTHR43852:SF3">
    <property type="entry name" value="NUCLEOTIDYLTRANSFERASE"/>
    <property type="match status" value="1"/>
</dbReference>
<protein>
    <recommendedName>
        <fullName evidence="1">Polymerase beta nucleotidyltransferase domain-containing protein</fullName>
    </recommendedName>
</protein>
<dbReference type="SUPFAM" id="SSF81301">
    <property type="entry name" value="Nucleotidyltransferase"/>
    <property type="match status" value="1"/>
</dbReference>
<evidence type="ECO:0000313" key="2">
    <source>
        <dbReference type="EMBL" id="VAX26485.1"/>
    </source>
</evidence>
<dbReference type="AlphaFoldDB" id="A0A3B1D468"/>
<gene>
    <name evidence="2" type="ORF">MNBD_NITROSPIRAE02-917</name>
</gene>
<feature type="non-terminal residue" evidence="2">
    <location>
        <position position="108"/>
    </location>
</feature>
<feature type="domain" description="Polymerase beta nucleotidyltransferase" evidence="1">
    <location>
        <begin position="20"/>
        <end position="108"/>
    </location>
</feature>
<dbReference type="Gene3D" id="3.30.460.10">
    <property type="entry name" value="Beta Polymerase, domain 2"/>
    <property type="match status" value="1"/>
</dbReference>
<dbReference type="InterPro" id="IPR052930">
    <property type="entry name" value="TA_antitoxin_MntA"/>
</dbReference>
<dbReference type="Pfam" id="PF18765">
    <property type="entry name" value="Polbeta"/>
    <property type="match status" value="1"/>
</dbReference>
<evidence type="ECO:0000259" key="1">
    <source>
        <dbReference type="Pfam" id="PF18765"/>
    </source>
</evidence>
<dbReference type="InterPro" id="IPR041633">
    <property type="entry name" value="Polbeta"/>
</dbReference>